<evidence type="ECO:0000313" key="1">
    <source>
        <dbReference type="Proteomes" id="UP000035680"/>
    </source>
</evidence>
<reference evidence="1" key="1">
    <citation type="submission" date="2014-07" db="EMBL/GenBank/DDBJ databases">
        <authorList>
            <person name="Martin A.A"/>
            <person name="De Silva N."/>
        </authorList>
    </citation>
    <scope>NUCLEOTIDE SEQUENCE</scope>
</reference>
<keyword evidence="1" id="KW-1185">Reference proteome</keyword>
<dbReference type="AlphaFoldDB" id="A0A0K0FFF6"/>
<proteinExistence type="predicted"/>
<protein>
    <submittedName>
        <fullName evidence="2">Uncharacterized protein</fullName>
    </submittedName>
</protein>
<evidence type="ECO:0000313" key="2">
    <source>
        <dbReference type="WBParaSite" id="SVE_0759800.1"/>
    </source>
</evidence>
<sequence>MWKNCDLPRIANFYRLINKYLFTVSVWNVTFISINKDCAHDANRASLNVIEVNNLFLDLVLPVPLKLREFKYAAKPESYCEIPIVVFLADNSR</sequence>
<organism evidence="1 2">
    <name type="scientific">Strongyloides venezuelensis</name>
    <name type="common">Threadworm</name>
    <dbReference type="NCBI Taxonomy" id="75913"/>
    <lineage>
        <taxon>Eukaryota</taxon>
        <taxon>Metazoa</taxon>
        <taxon>Ecdysozoa</taxon>
        <taxon>Nematoda</taxon>
        <taxon>Chromadorea</taxon>
        <taxon>Rhabditida</taxon>
        <taxon>Tylenchina</taxon>
        <taxon>Panagrolaimomorpha</taxon>
        <taxon>Strongyloidoidea</taxon>
        <taxon>Strongyloididae</taxon>
        <taxon>Strongyloides</taxon>
    </lineage>
</organism>
<dbReference type="WBParaSite" id="SVE_0759800.1">
    <property type="protein sequence ID" value="SVE_0759800.1"/>
    <property type="gene ID" value="SVE_0759800"/>
</dbReference>
<accession>A0A0K0FFF6</accession>
<dbReference type="Proteomes" id="UP000035680">
    <property type="component" value="Unassembled WGS sequence"/>
</dbReference>
<name>A0A0K0FFF6_STRVS</name>
<reference evidence="2" key="2">
    <citation type="submission" date="2015-08" db="UniProtKB">
        <authorList>
            <consortium name="WormBaseParasite"/>
        </authorList>
    </citation>
    <scope>IDENTIFICATION</scope>
</reference>